<dbReference type="PANTHER" id="PTHR30250:SF11">
    <property type="entry name" value="O-ANTIGEN TRANSPORTER-RELATED"/>
    <property type="match status" value="1"/>
</dbReference>
<feature type="transmembrane region" description="Helical" evidence="6">
    <location>
        <begin position="339"/>
        <end position="359"/>
    </location>
</feature>
<dbReference type="Pfam" id="PF01943">
    <property type="entry name" value="Polysacc_synt"/>
    <property type="match status" value="1"/>
</dbReference>
<dbReference type="RefSeq" id="WP_161869278.1">
    <property type="nucleotide sequence ID" value="NZ_MAEI02000001.1"/>
</dbReference>
<feature type="transmembrane region" description="Helical" evidence="6">
    <location>
        <begin position="394"/>
        <end position="413"/>
    </location>
</feature>
<feature type="transmembrane region" description="Helical" evidence="6">
    <location>
        <begin position="118"/>
        <end position="136"/>
    </location>
</feature>
<dbReference type="PANTHER" id="PTHR30250">
    <property type="entry name" value="PST FAMILY PREDICTED COLANIC ACID TRANSPORTER"/>
    <property type="match status" value="1"/>
</dbReference>
<keyword evidence="4 6" id="KW-1133">Transmembrane helix</keyword>
<dbReference type="Proteomes" id="UP001429357">
    <property type="component" value="Unassembled WGS sequence"/>
</dbReference>
<name>A0ABV0F1R9_9ENTE</name>
<keyword evidence="2" id="KW-1003">Cell membrane</keyword>
<reference evidence="8" key="1">
    <citation type="submission" date="2016-06" db="EMBL/GenBank/DDBJ databases">
        <title>Four novel species of enterococci isolated from chicken manure.</title>
        <authorList>
            <person name="Van Tyne D."/>
        </authorList>
    </citation>
    <scope>NUCLEOTIDE SEQUENCE [LARGE SCALE GENOMIC DNA]</scope>
    <source>
        <strain evidence="8">JM9A</strain>
    </source>
</reference>
<accession>A0ABV0F1R9</accession>
<feature type="transmembrane region" description="Helical" evidence="6">
    <location>
        <begin position="93"/>
        <end position="112"/>
    </location>
</feature>
<feature type="transmembrane region" description="Helical" evidence="6">
    <location>
        <begin position="148"/>
        <end position="169"/>
    </location>
</feature>
<protein>
    <recommendedName>
        <fullName evidence="9">Polysaccharide biosynthesis protein</fullName>
    </recommendedName>
</protein>
<dbReference type="InterPro" id="IPR002797">
    <property type="entry name" value="Polysacc_synth"/>
</dbReference>
<proteinExistence type="predicted"/>
<keyword evidence="8" id="KW-1185">Reference proteome</keyword>
<evidence type="ECO:0000313" key="8">
    <source>
        <dbReference type="Proteomes" id="UP001429357"/>
    </source>
</evidence>
<feature type="transmembrane region" description="Helical" evidence="6">
    <location>
        <begin position="371"/>
        <end position="388"/>
    </location>
</feature>
<reference evidence="7 8" key="2">
    <citation type="submission" date="2024-02" db="EMBL/GenBank/DDBJ databases">
        <title>The Genome Sequence of Enterococcus diestrammenae JM9A.</title>
        <authorList>
            <person name="Earl A."/>
            <person name="Manson A."/>
            <person name="Gilmore M."/>
            <person name="Sanders J."/>
            <person name="Shea T."/>
            <person name="Howe W."/>
            <person name="Livny J."/>
            <person name="Cuomo C."/>
            <person name="Neafsey D."/>
            <person name="Birren B."/>
        </authorList>
    </citation>
    <scope>NUCLEOTIDE SEQUENCE [LARGE SCALE GENOMIC DNA]</scope>
    <source>
        <strain evidence="7 8">JM9A</strain>
    </source>
</reference>
<evidence type="ECO:0000256" key="3">
    <source>
        <dbReference type="ARBA" id="ARBA00022692"/>
    </source>
</evidence>
<evidence type="ECO:0000313" key="7">
    <source>
        <dbReference type="EMBL" id="MEO1781993.1"/>
    </source>
</evidence>
<evidence type="ECO:0000256" key="5">
    <source>
        <dbReference type="ARBA" id="ARBA00023136"/>
    </source>
</evidence>
<organism evidence="7 8">
    <name type="scientific">Enterococcus diestrammenae</name>
    <dbReference type="NCBI Taxonomy" id="1155073"/>
    <lineage>
        <taxon>Bacteria</taxon>
        <taxon>Bacillati</taxon>
        <taxon>Bacillota</taxon>
        <taxon>Bacilli</taxon>
        <taxon>Lactobacillales</taxon>
        <taxon>Enterococcaceae</taxon>
        <taxon>Enterococcus</taxon>
    </lineage>
</organism>
<feature type="transmembrane region" description="Helical" evidence="6">
    <location>
        <begin position="264"/>
        <end position="287"/>
    </location>
</feature>
<evidence type="ECO:0008006" key="9">
    <source>
        <dbReference type="Google" id="ProtNLM"/>
    </source>
</evidence>
<evidence type="ECO:0000256" key="6">
    <source>
        <dbReference type="SAM" id="Phobius"/>
    </source>
</evidence>
<evidence type="ECO:0000256" key="4">
    <source>
        <dbReference type="ARBA" id="ARBA00022989"/>
    </source>
</evidence>
<comment type="caution">
    <text evidence="7">The sequence shown here is derived from an EMBL/GenBank/DDBJ whole genome shotgun (WGS) entry which is preliminary data.</text>
</comment>
<feature type="transmembrane region" description="Helical" evidence="6">
    <location>
        <begin position="28"/>
        <end position="50"/>
    </location>
</feature>
<keyword evidence="3 6" id="KW-0812">Transmembrane</keyword>
<dbReference type="InterPro" id="IPR050833">
    <property type="entry name" value="Poly_Biosynth_Transport"/>
</dbReference>
<feature type="transmembrane region" description="Helical" evidence="6">
    <location>
        <begin position="308"/>
        <end position="327"/>
    </location>
</feature>
<gene>
    <name evidence="7" type="ORF">BAU18_001586</name>
</gene>
<keyword evidence="5 6" id="KW-0472">Membrane</keyword>
<dbReference type="EMBL" id="MAEI02000001">
    <property type="protein sequence ID" value="MEO1781993.1"/>
    <property type="molecule type" value="Genomic_DNA"/>
</dbReference>
<evidence type="ECO:0000256" key="2">
    <source>
        <dbReference type="ARBA" id="ARBA00022475"/>
    </source>
</evidence>
<sequence length="420" mass="47803">MSNYKKNTILTLAAQLFSAPSNILSTIILVYGFGTYNFGTVAIAQAYLYLCDSIFNLHSSDSIIQYQKKDNVDSASFIDSLGICYFIENIQNAIGFFLSIILVNPIGVFLNWDIQTITISHILIFSFLFNINGSVLGTLRSNQHFTSISIHTIITSILYVLVVFFSVIVFKTNTISVVILITFVNFIKNLSLTFLAIYFIKKDYSIKGFYFFKSSFSQAKELLKNIYWNNFSYIVDSPIRYMDVLFLSSLSGETVGIYKALQQLFYIISMVGIAISQTSFPEIAYLIGNKSFIKAKVLVKKIIKMEKLFLGLFLLFFIPVSFVVISRKVDIINKNWIDYLFISIGLLFYNGYSFIYSIIHPTFLSFGYFRKNFFITLITNSLFIFLAILGVKNFGVVGLLFSLCIQAVINVSIKKKILKL</sequence>
<comment type="subcellular location">
    <subcellularLocation>
        <location evidence="1">Cell membrane</location>
        <topology evidence="1">Multi-pass membrane protein</topology>
    </subcellularLocation>
</comment>
<evidence type="ECO:0000256" key="1">
    <source>
        <dbReference type="ARBA" id="ARBA00004651"/>
    </source>
</evidence>
<feature type="transmembrane region" description="Helical" evidence="6">
    <location>
        <begin position="175"/>
        <end position="200"/>
    </location>
</feature>